<dbReference type="AlphaFoldDB" id="A0A8T0IHP0"/>
<reference evidence="2" key="1">
    <citation type="submission" date="2020-06" db="EMBL/GenBank/DDBJ databases">
        <title>WGS assembly of Ceratodon purpureus strain R40.</title>
        <authorList>
            <person name="Carey S.B."/>
            <person name="Jenkins J."/>
            <person name="Shu S."/>
            <person name="Lovell J.T."/>
            <person name="Sreedasyam A."/>
            <person name="Maumus F."/>
            <person name="Tiley G.P."/>
            <person name="Fernandez-Pozo N."/>
            <person name="Barry K."/>
            <person name="Chen C."/>
            <person name="Wang M."/>
            <person name="Lipzen A."/>
            <person name="Daum C."/>
            <person name="Saski C.A."/>
            <person name="Payton A.C."/>
            <person name="Mcbreen J.C."/>
            <person name="Conrad R.E."/>
            <person name="Kollar L.M."/>
            <person name="Olsson S."/>
            <person name="Huttunen S."/>
            <person name="Landis J.B."/>
            <person name="Wickett N.J."/>
            <person name="Johnson M.G."/>
            <person name="Rensing S.A."/>
            <person name="Grimwood J."/>
            <person name="Schmutz J."/>
            <person name="Mcdaniel S.F."/>
        </authorList>
    </citation>
    <scope>NUCLEOTIDE SEQUENCE</scope>
    <source>
        <strain evidence="2">R40</strain>
    </source>
</reference>
<evidence type="ECO:0000313" key="3">
    <source>
        <dbReference type="Proteomes" id="UP000822688"/>
    </source>
</evidence>
<keyword evidence="1" id="KW-0732">Signal</keyword>
<dbReference type="EMBL" id="CM026423">
    <property type="protein sequence ID" value="KAG0582431.1"/>
    <property type="molecule type" value="Genomic_DNA"/>
</dbReference>
<name>A0A8T0IHP0_CERPU</name>
<evidence type="ECO:0000313" key="2">
    <source>
        <dbReference type="EMBL" id="KAG0582431.1"/>
    </source>
</evidence>
<sequence>MCLVTNLFLWLWNIIIQTATIISIECLDHSRSNPANIISNLSAETFRSSTDLHTQMLCSLVLLIYC</sequence>
<protein>
    <submittedName>
        <fullName evidence="2">Uncharacterized protein</fullName>
    </submittedName>
</protein>
<dbReference type="Proteomes" id="UP000822688">
    <property type="component" value="Chromosome 3"/>
</dbReference>
<organism evidence="2 3">
    <name type="scientific">Ceratodon purpureus</name>
    <name type="common">Fire moss</name>
    <name type="synonym">Dicranum purpureum</name>
    <dbReference type="NCBI Taxonomy" id="3225"/>
    <lineage>
        <taxon>Eukaryota</taxon>
        <taxon>Viridiplantae</taxon>
        <taxon>Streptophyta</taxon>
        <taxon>Embryophyta</taxon>
        <taxon>Bryophyta</taxon>
        <taxon>Bryophytina</taxon>
        <taxon>Bryopsida</taxon>
        <taxon>Dicranidae</taxon>
        <taxon>Pseudoditrichales</taxon>
        <taxon>Ditrichaceae</taxon>
        <taxon>Ceratodon</taxon>
    </lineage>
</organism>
<gene>
    <name evidence="2" type="ORF">KC19_3G059200</name>
</gene>
<feature type="chain" id="PRO_5035778526" evidence="1">
    <location>
        <begin position="22"/>
        <end position="66"/>
    </location>
</feature>
<evidence type="ECO:0000256" key="1">
    <source>
        <dbReference type="SAM" id="SignalP"/>
    </source>
</evidence>
<comment type="caution">
    <text evidence="2">The sequence shown here is derived from an EMBL/GenBank/DDBJ whole genome shotgun (WGS) entry which is preliminary data.</text>
</comment>
<keyword evidence="3" id="KW-1185">Reference proteome</keyword>
<accession>A0A8T0IHP0</accession>
<proteinExistence type="predicted"/>
<feature type="signal peptide" evidence="1">
    <location>
        <begin position="1"/>
        <end position="21"/>
    </location>
</feature>